<protein>
    <submittedName>
        <fullName evidence="2">Uncharacterized protein</fullName>
    </submittedName>
</protein>
<feature type="region of interest" description="Disordered" evidence="1">
    <location>
        <begin position="1"/>
        <end position="60"/>
    </location>
</feature>
<feature type="compositionally biased region" description="Low complexity" evidence="1">
    <location>
        <begin position="49"/>
        <end position="58"/>
    </location>
</feature>
<gene>
    <name evidence="2" type="ORF">SAMN05216191_1226</name>
</gene>
<accession>A0A1G9XFN2</accession>
<sequence>MQGRARARQSGADQTRRGGDGRPIQRHVAVAAGSSGLPGQAGPGGPGGVPLRSGVGPRSRACRARPGGGFYAAYTRNMATIVVATSPSRTGFRLRRASSNGLTPQMAAAGMSAHGIRVPPPTQMAATCPRAVNVAAPE</sequence>
<dbReference type="AlphaFoldDB" id="A0A1G9XFN2"/>
<reference evidence="2 3" key="1">
    <citation type="submission" date="2016-10" db="EMBL/GenBank/DDBJ databases">
        <authorList>
            <person name="de Groot N.N."/>
        </authorList>
    </citation>
    <scope>NUCLEOTIDE SEQUENCE [LARGE SCALE GENOMIC DNA]</scope>
    <source>
        <strain evidence="2 3">CGMCC 1.10239</strain>
    </source>
</reference>
<dbReference type="EMBL" id="FNGM01000022">
    <property type="protein sequence ID" value="SDM95554.1"/>
    <property type="molecule type" value="Genomic_DNA"/>
</dbReference>
<organism evidence="2 3">
    <name type="scientific">Paenibacillus jilunlii</name>
    <dbReference type="NCBI Taxonomy" id="682956"/>
    <lineage>
        <taxon>Bacteria</taxon>
        <taxon>Bacillati</taxon>
        <taxon>Bacillota</taxon>
        <taxon>Bacilli</taxon>
        <taxon>Bacillales</taxon>
        <taxon>Paenibacillaceae</taxon>
        <taxon>Paenibacillus</taxon>
    </lineage>
</organism>
<dbReference type="Proteomes" id="UP000182783">
    <property type="component" value="Unassembled WGS sequence"/>
</dbReference>
<evidence type="ECO:0000256" key="1">
    <source>
        <dbReference type="SAM" id="MobiDB-lite"/>
    </source>
</evidence>
<evidence type="ECO:0000313" key="2">
    <source>
        <dbReference type="EMBL" id="SDM95554.1"/>
    </source>
</evidence>
<name>A0A1G9XFN2_9BACL</name>
<evidence type="ECO:0000313" key="3">
    <source>
        <dbReference type="Proteomes" id="UP000182783"/>
    </source>
</evidence>
<proteinExistence type="predicted"/>
<feature type="compositionally biased region" description="Gly residues" evidence="1">
    <location>
        <begin position="39"/>
        <end position="48"/>
    </location>
</feature>